<reference evidence="2" key="2">
    <citation type="submission" date="2018-05" db="EMBL/GenBank/DDBJ databases">
        <title>OgluRS3 (Oryza glumaepatula Reference Sequence Version 3).</title>
        <authorList>
            <person name="Zhang J."/>
            <person name="Kudrna D."/>
            <person name="Lee S."/>
            <person name="Talag J."/>
            <person name="Welchert J."/>
            <person name="Wing R.A."/>
        </authorList>
    </citation>
    <scope>NUCLEOTIDE SEQUENCE [LARGE SCALE GENOMIC DNA]</scope>
</reference>
<evidence type="ECO:0000256" key="1">
    <source>
        <dbReference type="SAM" id="MobiDB-lite"/>
    </source>
</evidence>
<organism evidence="2">
    <name type="scientific">Oryza glumipatula</name>
    <dbReference type="NCBI Taxonomy" id="40148"/>
    <lineage>
        <taxon>Eukaryota</taxon>
        <taxon>Viridiplantae</taxon>
        <taxon>Streptophyta</taxon>
        <taxon>Embryophyta</taxon>
        <taxon>Tracheophyta</taxon>
        <taxon>Spermatophyta</taxon>
        <taxon>Magnoliopsida</taxon>
        <taxon>Liliopsida</taxon>
        <taxon>Poales</taxon>
        <taxon>Poaceae</taxon>
        <taxon>BOP clade</taxon>
        <taxon>Oryzoideae</taxon>
        <taxon>Oryzeae</taxon>
        <taxon>Oryzinae</taxon>
        <taxon>Oryza</taxon>
    </lineage>
</organism>
<sequence length="79" mass="8059">MALEAAALVGCAERRGRSGVRAPRLVGVDDTWGSCARREWTGGSVCKTVACAKGGMREGDPHAGEGVIGVQHPAPTSSP</sequence>
<evidence type="ECO:0000313" key="2">
    <source>
        <dbReference type="EnsemblPlants" id="OGLUM02G07530.1"/>
    </source>
</evidence>
<accession>A0A0D9YNS7</accession>
<feature type="region of interest" description="Disordered" evidence="1">
    <location>
        <begin position="57"/>
        <end position="79"/>
    </location>
</feature>
<name>A0A0D9YNS7_9ORYZ</name>
<dbReference type="EnsemblPlants" id="OGLUM02G07530.1">
    <property type="protein sequence ID" value="OGLUM02G07530.1"/>
    <property type="gene ID" value="OGLUM02G07530"/>
</dbReference>
<evidence type="ECO:0000313" key="3">
    <source>
        <dbReference type="Proteomes" id="UP000026961"/>
    </source>
</evidence>
<protein>
    <submittedName>
        <fullName evidence="2">Uncharacterized protein</fullName>
    </submittedName>
</protein>
<dbReference type="Proteomes" id="UP000026961">
    <property type="component" value="Chromosome 2"/>
</dbReference>
<dbReference type="Gramene" id="OGLUM02G07530.1">
    <property type="protein sequence ID" value="OGLUM02G07530.1"/>
    <property type="gene ID" value="OGLUM02G07530"/>
</dbReference>
<proteinExistence type="predicted"/>
<dbReference type="AlphaFoldDB" id="A0A0D9YNS7"/>
<keyword evidence="3" id="KW-1185">Reference proteome</keyword>
<reference evidence="2" key="1">
    <citation type="submission" date="2015-04" db="UniProtKB">
        <authorList>
            <consortium name="EnsemblPlants"/>
        </authorList>
    </citation>
    <scope>IDENTIFICATION</scope>
</reference>
<dbReference type="HOGENOM" id="CLU_2609914_0_0_1"/>